<dbReference type="RefSeq" id="WP_057770934.1">
    <property type="nucleotide sequence ID" value="NZ_CP042593.1"/>
</dbReference>
<name>A0A5B8Z4Z4_CYTDA</name>
<dbReference type="OrthoDB" id="1684731at2"/>
<accession>A0A5B8Z4Z4</accession>
<keyword evidence="2" id="KW-1185">Reference proteome</keyword>
<reference evidence="2" key="1">
    <citation type="submission" date="2019-08" db="EMBL/GenBank/DDBJ databases">
        <authorList>
            <person name="Zheng X."/>
        </authorList>
    </citation>
    <scope>NUCLEOTIDE SEQUENCE [LARGE SCALE GENOMIC DNA]</scope>
    <source>
        <strain evidence="2">FJAT-25496</strain>
    </source>
</reference>
<evidence type="ECO:0000313" key="1">
    <source>
        <dbReference type="EMBL" id="QED48192.1"/>
    </source>
</evidence>
<sequence length="68" mass="7778">MTVISNVKQSLSTIKGIESQLSILALNSQDPEAQRTFHEIMIMMNEIKKDLQVRVNEMLLEEPQYKGS</sequence>
<evidence type="ECO:0000313" key="2">
    <source>
        <dbReference type="Proteomes" id="UP000321555"/>
    </source>
</evidence>
<dbReference type="EMBL" id="CP042593">
    <property type="protein sequence ID" value="QED48192.1"/>
    <property type="molecule type" value="Genomic_DNA"/>
</dbReference>
<gene>
    <name evidence="1" type="ORF">FSZ17_13625</name>
</gene>
<dbReference type="AlphaFoldDB" id="A0A5B8Z4Z4"/>
<dbReference type="Pfam" id="PF07870">
    <property type="entry name" value="DUF1657"/>
    <property type="match status" value="1"/>
</dbReference>
<proteinExistence type="predicted"/>
<dbReference type="KEGG" id="bda:FSZ17_13625"/>
<organism evidence="1 2">
    <name type="scientific">Cytobacillus dafuensis</name>
    <name type="common">Bacillus dafuensis</name>
    <dbReference type="NCBI Taxonomy" id="1742359"/>
    <lineage>
        <taxon>Bacteria</taxon>
        <taxon>Bacillati</taxon>
        <taxon>Bacillota</taxon>
        <taxon>Bacilli</taxon>
        <taxon>Bacillales</taxon>
        <taxon>Bacillaceae</taxon>
        <taxon>Cytobacillus</taxon>
    </lineage>
</organism>
<dbReference type="InterPro" id="IPR012452">
    <property type="entry name" value="DUF1657"/>
</dbReference>
<protein>
    <submittedName>
        <fullName evidence="1">DUF1657 domain-containing protein</fullName>
    </submittedName>
</protein>
<dbReference type="STRING" id="1742359.GCA_001439625_01793"/>
<dbReference type="Proteomes" id="UP000321555">
    <property type="component" value="Chromosome"/>
</dbReference>